<evidence type="ECO:0000256" key="1">
    <source>
        <dbReference type="SAM" id="Phobius"/>
    </source>
</evidence>
<gene>
    <name evidence="2" type="ORF">BHV79_17475</name>
</gene>
<keyword evidence="1" id="KW-1133">Transmembrane helix</keyword>
<feature type="transmembrane region" description="Helical" evidence="1">
    <location>
        <begin position="135"/>
        <end position="154"/>
    </location>
</feature>
<name>A0A1Q6HQQ8_BACUN</name>
<organism evidence="2 3">
    <name type="scientific">Bacteroides uniformis</name>
    <dbReference type="NCBI Taxonomy" id="820"/>
    <lineage>
        <taxon>Bacteria</taxon>
        <taxon>Pseudomonadati</taxon>
        <taxon>Bacteroidota</taxon>
        <taxon>Bacteroidia</taxon>
        <taxon>Bacteroidales</taxon>
        <taxon>Bacteroidaceae</taxon>
        <taxon>Bacteroides</taxon>
    </lineage>
</organism>
<sequence length="251" mass="28194">MKEENYLEGIYGCLERIEKKVEILSSAPVDKNNAVTGGETGIAMLREIRDGLERDLNGIRKSFSQYAGTLLAVSKSMQDVSGRNPLPDRTAEILAGIRKTGEQTSEEIKALLKTAGDNAKIRNEHRHTVSIESKGILWTFTGMFAMVTVLAVALHAARQPDYDRADNDLKYRYIRMKGEASPENISGLENIFGFNRDNGKINQMRKDVEAYEEAVHERAALIEQARLKERAARELGNKADSIRGRNSKRRR</sequence>
<proteinExistence type="predicted"/>
<evidence type="ECO:0000313" key="2">
    <source>
        <dbReference type="EMBL" id="OKZ28960.1"/>
    </source>
</evidence>
<dbReference type="EMBL" id="MNQU01000328">
    <property type="protein sequence ID" value="OKZ28960.1"/>
    <property type="molecule type" value="Genomic_DNA"/>
</dbReference>
<comment type="caution">
    <text evidence="2">The sequence shown here is derived from an EMBL/GenBank/DDBJ whole genome shotgun (WGS) entry which is preliminary data.</text>
</comment>
<keyword evidence="1" id="KW-0812">Transmembrane</keyword>
<keyword evidence="1" id="KW-0472">Membrane</keyword>
<protein>
    <submittedName>
        <fullName evidence="2">Uncharacterized protein</fullName>
    </submittedName>
</protein>
<reference evidence="2 3" key="1">
    <citation type="journal article" date="2016" name="Nat. Biotechnol.">
        <title>Measurement of bacterial replication rates in microbial communities.</title>
        <authorList>
            <person name="Brown C.T."/>
            <person name="Olm M.R."/>
            <person name="Thomas B.C."/>
            <person name="Banfield J.F."/>
        </authorList>
    </citation>
    <scope>NUCLEOTIDE SEQUENCE [LARGE SCALE GENOMIC DNA]</scope>
    <source>
        <strain evidence="2">45_41</strain>
    </source>
</reference>
<evidence type="ECO:0000313" key="3">
    <source>
        <dbReference type="Proteomes" id="UP000186549"/>
    </source>
</evidence>
<dbReference type="Proteomes" id="UP000186549">
    <property type="component" value="Unassembled WGS sequence"/>
</dbReference>
<dbReference type="AlphaFoldDB" id="A0A1Q6HQQ8"/>
<accession>A0A1Q6HQQ8</accession>